<accession>K6V815</accession>
<gene>
    <name evidence="2" type="ORF">AUCHE_08_06150</name>
</gene>
<sequence>MDEEGAHGHLGSGAGYLLGGYENSGHSVNVPIRTGGEGCGLPPALNIHRSPEI</sequence>
<evidence type="ECO:0000313" key="3">
    <source>
        <dbReference type="Proteomes" id="UP000008495"/>
    </source>
</evidence>
<comment type="caution">
    <text evidence="2">The sequence shown here is derived from an EMBL/GenBank/DDBJ whole genome shotgun (WGS) entry which is preliminary data.</text>
</comment>
<name>K6V815_9MICO</name>
<proteinExistence type="predicted"/>
<reference evidence="2 3" key="1">
    <citation type="submission" date="2012-08" db="EMBL/GenBank/DDBJ databases">
        <title>Whole genome shotgun sequence of Austwickia chelonae NBRC 105200.</title>
        <authorList>
            <person name="Yoshida I."/>
            <person name="Hosoyama A."/>
            <person name="Tsuchikane K."/>
            <person name="Katsumata H."/>
            <person name="Ando Y."/>
            <person name="Ohji S."/>
            <person name="Hamada M."/>
            <person name="Tamura T."/>
            <person name="Yamazoe A."/>
            <person name="Yamazaki S."/>
            <person name="Fujita N."/>
        </authorList>
    </citation>
    <scope>NUCLEOTIDE SEQUENCE [LARGE SCALE GENOMIC DNA]</scope>
    <source>
        <strain evidence="2 3">NBRC 105200</strain>
    </source>
</reference>
<dbReference type="Proteomes" id="UP000008495">
    <property type="component" value="Unassembled WGS sequence"/>
</dbReference>
<dbReference type="AlphaFoldDB" id="K6V815"/>
<protein>
    <submittedName>
        <fullName evidence="2">Uncharacterized protein</fullName>
    </submittedName>
</protein>
<evidence type="ECO:0000313" key="2">
    <source>
        <dbReference type="EMBL" id="GAB78368.1"/>
    </source>
</evidence>
<dbReference type="EMBL" id="BAGZ01000008">
    <property type="protein sequence ID" value="GAB78368.1"/>
    <property type="molecule type" value="Genomic_DNA"/>
</dbReference>
<evidence type="ECO:0000256" key="1">
    <source>
        <dbReference type="SAM" id="MobiDB-lite"/>
    </source>
</evidence>
<organism evidence="2 3">
    <name type="scientific">Austwickia chelonae NBRC 105200</name>
    <dbReference type="NCBI Taxonomy" id="1184607"/>
    <lineage>
        <taxon>Bacteria</taxon>
        <taxon>Bacillati</taxon>
        <taxon>Actinomycetota</taxon>
        <taxon>Actinomycetes</taxon>
        <taxon>Micrococcales</taxon>
        <taxon>Dermatophilaceae</taxon>
        <taxon>Austwickia</taxon>
    </lineage>
</organism>
<keyword evidence="3" id="KW-1185">Reference proteome</keyword>
<feature type="region of interest" description="Disordered" evidence="1">
    <location>
        <begin position="27"/>
        <end position="53"/>
    </location>
</feature>